<evidence type="ECO:0000313" key="4">
    <source>
        <dbReference type="Proteomes" id="UP000515908"/>
    </source>
</evidence>
<dbReference type="Pfam" id="PF24610">
    <property type="entry name" value="DUF7623"/>
    <property type="match status" value="2"/>
</dbReference>
<reference evidence="3 4" key="1">
    <citation type="submission" date="2020-08" db="EMBL/GenBank/DDBJ databases">
        <authorList>
            <person name="Newling K."/>
            <person name="Davey J."/>
            <person name="Forrester S."/>
        </authorList>
    </citation>
    <scope>NUCLEOTIDE SEQUENCE [LARGE SCALE GENOMIC DNA]</scope>
    <source>
        <strain evidence="4">Crithidia deanei Carvalho (ATCC PRA-265)</strain>
    </source>
</reference>
<name>A0A7G2C6F0_9TRYP</name>
<evidence type="ECO:0000259" key="2">
    <source>
        <dbReference type="Pfam" id="PF24610"/>
    </source>
</evidence>
<evidence type="ECO:0000313" key="3">
    <source>
        <dbReference type="EMBL" id="CAD2215398.1"/>
    </source>
</evidence>
<organism evidence="3 4">
    <name type="scientific">Angomonas deanei</name>
    <dbReference type="NCBI Taxonomy" id="59799"/>
    <lineage>
        <taxon>Eukaryota</taxon>
        <taxon>Discoba</taxon>
        <taxon>Euglenozoa</taxon>
        <taxon>Kinetoplastea</taxon>
        <taxon>Metakinetoplastina</taxon>
        <taxon>Trypanosomatida</taxon>
        <taxon>Trypanosomatidae</taxon>
        <taxon>Strigomonadinae</taxon>
        <taxon>Angomonas</taxon>
    </lineage>
</organism>
<accession>A0A7G2C6F0</accession>
<dbReference type="InterPro" id="IPR056040">
    <property type="entry name" value="DUF7623"/>
</dbReference>
<sequence>MNPAPLGVPLEELPLDTDPEFANLEAKRAKLMRNPEKNRNAIADLDDALNDRAEELAKEKIHGDREFLDKEPAGVPVKYIPLDDDPEFKKMETERQKAEG</sequence>
<feature type="region of interest" description="Disordered" evidence="1">
    <location>
        <begin position="76"/>
        <end position="100"/>
    </location>
</feature>
<protein>
    <recommendedName>
        <fullName evidence="2">DUF7623 domain-containing protein</fullName>
    </recommendedName>
</protein>
<evidence type="ECO:0000256" key="1">
    <source>
        <dbReference type="SAM" id="MobiDB-lite"/>
    </source>
</evidence>
<proteinExistence type="predicted"/>
<feature type="domain" description="DUF7623" evidence="2">
    <location>
        <begin position="68"/>
        <end position="97"/>
    </location>
</feature>
<dbReference type="AlphaFoldDB" id="A0A7G2C6F0"/>
<dbReference type="OrthoDB" id="249900at2759"/>
<dbReference type="Proteomes" id="UP000515908">
    <property type="component" value="Chromosome 05"/>
</dbReference>
<gene>
    <name evidence="3" type="ORF">ADEAN_000285300</name>
</gene>
<feature type="domain" description="DUF7623" evidence="2">
    <location>
        <begin position="1"/>
        <end position="64"/>
    </location>
</feature>
<dbReference type="EMBL" id="LR877149">
    <property type="protein sequence ID" value="CAD2215398.1"/>
    <property type="molecule type" value="Genomic_DNA"/>
</dbReference>
<dbReference type="VEuPathDB" id="TriTrypDB:ADEAN_000285300"/>
<feature type="compositionally biased region" description="Basic and acidic residues" evidence="1">
    <location>
        <begin position="87"/>
        <end position="100"/>
    </location>
</feature>
<keyword evidence="4" id="KW-1185">Reference proteome</keyword>